<evidence type="ECO:0000313" key="5">
    <source>
        <dbReference type="EMBL" id="CAI9784728.1"/>
    </source>
</evidence>
<dbReference type="GO" id="GO:0003735">
    <property type="term" value="F:structural constituent of ribosome"/>
    <property type="evidence" value="ECO:0007669"/>
    <property type="project" value="InterPro"/>
</dbReference>
<dbReference type="Proteomes" id="UP000834106">
    <property type="component" value="Chromosome 21"/>
</dbReference>
<dbReference type="GO" id="GO:0022625">
    <property type="term" value="C:cytosolic large ribosomal subunit"/>
    <property type="evidence" value="ECO:0007669"/>
    <property type="project" value="TreeGrafter"/>
</dbReference>
<dbReference type="GO" id="GO:0003729">
    <property type="term" value="F:mRNA binding"/>
    <property type="evidence" value="ECO:0007669"/>
    <property type="project" value="TreeGrafter"/>
</dbReference>
<comment type="similarity">
    <text evidence="1">Belongs to the universal ribosomal protein uL13 family.</text>
</comment>
<keyword evidence="6" id="KW-1185">Reference proteome</keyword>
<evidence type="ECO:0000256" key="2">
    <source>
        <dbReference type="ARBA" id="ARBA00022980"/>
    </source>
</evidence>
<proteinExistence type="inferred from homology"/>
<organism evidence="5 6">
    <name type="scientific">Fraxinus pennsylvanica</name>
    <dbReference type="NCBI Taxonomy" id="56036"/>
    <lineage>
        <taxon>Eukaryota</taxon>
        <taxon>Viridiplantae</taxon>
        <taxon>Streptophyta</taxon>
        <taxon>Embryophyta</taxon>
        <taxon>Tracheophyta</taxon>
        <taxon>Spermatophyta</taxon>
        <taxon>Magnoliopsida</taxon>
        <taxon>eudicotyledons</taxon>
        <taxon>Gunneridae</taxon>
        <taxon>Pentapetalae</taxon>
        <taxon>asterids</taxon>
        <taxon>lamiids</taxon>
        <taxon>Lamiales</taxon>
        <taxon>Oleaceae</taxon>
        <taxon>Oleeae</taxon>
        <taxon>Fraxinus</taxon>
    </lineage>
</organism>
<dbReference type="EMBL" id="OU503056">
    <property type="protein sequence ID" value="CAI9784728.1"/>
    <property type="molecule type" value="Genomic_DNA"/>
</dbReference>
<dbReference type="InterPro" id="IPR036899">
    <property type="entry name" value="Ribosomal_uL13_sf"/>
</dbReference>
<dbReference type="SUPFAM" id="SSF52161">
    <property type="entry name" value="Ribosomal protein L13"/>
    <property type="match status" value="1"/>
</dbReference>
<evidence type="ECO:0000313" key="6">
    <source>
        <dbReference type="Proteomes" id="UP000834106"/>
    </source>
</evidence>
<protein>
    <submittedName>
        <fullName evidence="5">Uncharacterized protein</fullName>
    </submittedName>
</protein>
<evidence type="ECO:0000256" key="1">
    <source>
        <dbReference type="ARBA" id="ARBA00006227"/>
    </source>
</evidence>
<dbReference type="Gene3D" id="3.90.1180.10">
    <property type="entry name" value="Ribosomal protein L13"/>
    <property type="match status" value="1"/>
</dbReference>
<dbReference type="GO" id="GO:0006412">
    <property type="term" value="P:translation"/>
    <property type="evidence" value="ECO:0007669"/>
    <property type="project" value="InterPro"/>
</dbReference>
<keyword evidence="2" id="KW-0689">Ribosomal protein</keyword>
<reference evidence="5" key="1">
    <citation type="submission" date="2023-05" db="EMBL/GenBank/DDBJ databases">
        <authorList>
            <person name="Huff M."/>
        </authorList>
    </citation>
    <scope>NUCLEOTIDE SEQUENCE</scope>
</reference>
<dbReference type="AlphaFoldDB" id="A0AAD2ABH9"/>
<evidence type="ECO:0000256" key="3">
    <source>
        <dbReference type="ARBA" id="ARBA00023274"/>
    </source>
</evidence>
<dbReference type="PANTHER" id="PTHR11545:SF3">
    <property type="entry name" value="LARGE RIBOSOMAL SUBUNIT PROTEIN UL13"/>
    <property type="match status" value="1"/>
</dbReference>
<evidence type="ECO:0000256" key="4">
    <source>
        <dbReference type="SAM" id="MobiDB-lite"/>
    </source>
</evidence>
<accession>A0AAD2ABH9</accession>
<dbReference type="InterPro" id="IPR005822">
    <property type="entry name" value="Ribosomal_uL13"/>
</dbReference>
<dbReference type="GO" id="GO:0017148">
    <property type="term" value="P:negative regulation of translation"/>
    <property type="evidence" value="ECO:0007669"/>
    <property type="project" value="TreeGrafter"/>
</dbReference>
<name>A0AAD2ABH9_9LAMI</name>
<sequence length="180" mass="20384">MSGRGKRTAESGDDEEQPPDKKRPALARYLLFLSKFNFKLSVLGSSGQNARACNIHTKLQDNAVSIAEQMLTIDSVSTATEMSNFSILRFLEKTITIDLVGGWEITLHWERIGDWICMFIFLHLMNPIWEGTCYTFILDDPHKTKQGAAALARLKVYEGIPPPYDKTKRMVIPDALKCFQ</sequence>
<feature type="region of interest" description="Disordered" evidence="4">
    <location>
        <begin position="1"/>
        <end position="21"/>
    </location>
</feature>
<gene>
    <name evidence="5" type="ORF">FPE_LOCUS32158</name>
</gene>
<dbReference type="PANTHER" id="PTHR11545">
    <property type="entry name" value="RIBOSOMAL PROTEIN L13"/>
    <property type="match status" value="1"/>
</dbReference>
<keyword evidence="3" id="KW-0687">Ribonucleoprotein</keyword>